<gene>
    <name evidence="5" type="primary">cshB</name>
    <name evidence="11" type="ORF">ACFQ5J_11100</name>
</gene>
<feature type="region of interest" description="Disordered" evidence="7">
    <location>
        <begin position="399"/>
        <end position="445"/>
    </location>
</feature>
<evidence type="ECO:0000256" key="7">
    <source>
        <dbReference type="SAM" id="MobiDB-lite"/>
    </source>
</evidence>
<reference evidence="12" key="1">
    <citation type="journal article" date="2019" name="Int. J. Syst. Evol. Microbiol.">
        <title>The Global Catalogue of Microorganisms (GCM) 10K type strain sequencing project: providing services to taxonomists for standard genome sequencing and annotation.</title>
        <authorList>
            <consortium name="The Broad Institute Genomics Platform"/>
            <consortium name="The Broad Institute Genome Sequencing Center for Infectious Disease"/>
            <person name="Wu L."/>
            <person name="Ma J."/>
        </authorList>
    </citation>
    <scope>NUCLEOTIDE SEQUENCE [LARGE SCALE GENOMIC DNA]</scope>
    <source>
        <strain evidence="12">CCM 8903</strain>
    </source>
</reference>
<dbReference type="Pfam" id="PF00270">
    <property type="entry name" value="DEAD"/>
    <property type="match status" value="1"/>
</dbReference>
<organism evidence="11 12">
    <name type="scientific">Lacticaseibacillus baoqingensis</name>
    <dbReference type="NCBI Taxonomy" id="2486013"/>
    <lineage>
        <taxon>Bacteria</taxon>
        <taxon>Bacillati</taxon>
        <taxon>Bacillota</taxon>
        <taxon>Bacilli</taxon>
        <taxon>Lactobacillales</taxon>
        <taxon>Lactobacillaceae</taxon>
        <taxon>Lacticaseibacillus</taxon>
    </lineage>
</organism>
<dbReference type="SMART" id="SM00487">
    <property type="entry name" value="DEXDc"/>
    <property type="match status" value="1"/>
</dbReference>
<feature type="compositionally biased region" description="Basic residues" evidence="7">
    <location>
        <begin position="404"/>
        <end position="417"/>
    </location>
</feature>
<evidence type="ECO:0000313" key="12">
    <source>
        <dbReference type="Proteomes" id="UP001597252"/>
    </source>
</evidence>
<name>A0ABW4E981_9LACO</name>
<dbReference type="InterPro" id="IPR030881">
    <property type="entry name" value="CshB"/>
</dbReference>
<evidence type="ECO:0000256" key="5">
    <source>
        <dbReference type="HAMAP-Rule" id="MF_01494"/>
    </source>
</evidence>
<dbReference type="GO" id="GO:0004386">
    <property type="term" value="F:helicase activity"/>
    <property type="evidence" value="ECO:0007669"/>
    <property type="project" value="UniProtKB-KW"/>
</dbReference>
<keyword evidence="3 5" id="KW-0347">Helicase</keyword>
<dbReference type="InterPro" id="IPR027417">
    <property type="entry name" value="P-loop_NTPase"/>
</dbReference>
<keyword evidence="2 5" id="KW-0378">Hydrolase</keyword>
<feature type="domain" description="DEAD-box RNA helicase Q" evidence="10">
    <location>
        <begin position="2"/>
        <end position="30"/>
    </location>
</feature>
<dbReference type="InterPro" id="IPR014014">
    <property type="entry name" value="RNA_helicase_DEAD_Q_motif"/>
</dbReference>
<keyword evidence="4 5" id="KW-0067">ATP-binding</keyword>
<dbReference type="InterPro" id="IPR011545">
    <property type="entry name" value="DEAD/DEAH_box_helicase_dom"/>
</dbReference>
<sequence length="445" mass="49336">MNQFKQYALSADVIAGLDAMHITTPTPIQERVIPAVLRGESVIGQSQTGSGKTHAFLVPILSQIAPEKDQVQAVITAPSRELATQLYTVATTLASALPEVRIQRYVGGTDKAKQIEKLKHQQPHIVIGTPGRILDLIRAGALAAHTATTFVVDEADMTLDMGFLSAVDSIAATFPKDLQMLVFSATIPQKLQPFLKKYMANPTEIEIRPQTVIADTVDNWLIAAKGRDKNQMIYQLLTIGQPFLVLIFANTKTSVDHIHQYLTDQGLDVAKIHGGIPPRERKRVMKDVAALKYQYVVATDLAARGIDIKGVSHVINAEIPSDNEFFIHRVGRTGRNGMSGIAITLYAPGQEDQIAELEHMGIHFTPKAIKNGEIVDSYDRNRRTTRKAKEDPRSLAIRGLAKKEQKKHMPGYKKKIQKAIATERRQNSRIKKREELRAARKAKKS</sequence>
<dbReference type="PANTHER" id="PTHR47963:SF1">
    <property type="entry name" value="DEAD-BOX ATP-DEPENDENT RNA HELICASE CSHB"/>
    <property type="match status" value="1"/>
</dbReference>
<accession>A0ABW4E981</accession>
<comment type="caution">
    <text evidence="11">The sequence shown here is derived from an EMBL/GenBank/DDBJ whole genome shotgun (WGS) entry which is preliminary data.</text>
</comment>
<dbReference type="PROSITE" id="PS51194">
    <property type="entry name" value="HELICASE_CTER"/>
    <property type="match status" value="1"/>
</dbReference>
<dbReference type="Proteomes" id="UP001597252">
    <property type="component" value="Unassembled WGS sequence"/>
</dbReference>
<comment type="function">
    <text evidence="5">Probable DEAD-box RNA helicase. May work in conjunction with the cold shock proteins to ensure proper initiation of transcription at low and optimal temperatures.</text>
</comment>
<feature type="domain" description="Helicase C-terminal" evidence="9">
    <location>
        <begin position="232"/>
        <end position="383"/>
    </location>
</feature>
<dbReference type="SMART" id="SM00490">
    <property type="entry name" value="HELICc"/>
    <property type="match status" value="1"/>
</dbReference>
<dbReference type="PANTHER" id="PTHR47963">
    <property type="entry name" value="DEAD-BOX ATP-DEPENDENT RNA HELICASE 47, MITOCHONDRIAL"/>
    <property type="match status" value="1"/>
</dbReference>
<keyword evidence="1 5" id="KW-0547">Nucleotide-binding</keyword>
<evidence type="ECO:0000256" key="2">
    <source>
        <dbReference type="ARBA" id="ARBA00022801"/>
    </source>
</evidence>
<keyword evidence="5" id="KW-0963">Cytoplasm</keyword>
<evidence type="ECO:0000256" key="4">
    <source>
        <dbReference type="ARBA" id="ARBA00022840"/>
    </source>
</evidence>
<dbReference type="Gene3D" id="3.40.50.300">
    <property type="entry name" value="P-loop containing nucleotide triphosphate hydrolases"/>
    <property type="match status" value="2"/>
</dbReference>
<dbReference type="CDD" id="cd18787">
    <property type="entry name" value="SF2_C_DEAD"/>
    <property type="match status" value="1"/>
</dbReference>
<keyword evidence="5" id="KW-0346">Stress response</keyword>
<dbReference type="HAMAP" id="MF_01494">
    <property type="entry name" value="DEAD_helicase_CshB"/>
    <property type="match status" value="1"/>
</dbReference>
<comment type="catalytic activity">
    <reaction evidence="5">
        <text>ATP + H2O = ADP + phosphate + H(+)</text>
        <dbReference type="Rhea" id="RHEA:13065"/>
        <dbReference type="ChEBI" id="CHEBI:15377"/>
        <dbReference type="ChEBI" id="CHEBI:15378"/>
        <dbReference type="ChEBI" id="CHEBI:30616"/>
        <dbReference type="ChEBI" id="CHEBI:43474"/>
        <dbReference type="ChEBI" id="CHEBI:456216"/>
        <dbReference type="EC" id="3.6.4.13"/>
    </reaction>
</comment>
<dbReference type="InterPro" id="IPR044742">
    <property type="entry name" value="DEAD/DEAH_RhlB"/>
</dbReference>
<dbReference type="GO" id="GO:0016787">
    <property type="term" value="F:hydrolase activity"/>
    <property type="evidence" value="ECO:0007669"/>
    <property type="project" value="UniProtKB-KW"/>
</dbReference>
<evidence type="ECO:0000256" key="6">
    <source>
        <dbReference type="PROSITE-ProRule" id="PRU00552"/>
    </source>
</evidence>
<dbReference type="CDD" id="cd00268">
    <property type="entry name" value="DEADc"/>
    <property type="match status" value="1"/>
</dbReference>
<proteinExistence type="inferred from homology"/>
<feature type="domain" description="Helicase ATP-binding" evidence="8">
    <location>
        <begin position="33"/>
        <end position="205"/>
    </location>
</feature>
<dbReference type="InterPro" id="IPR014001">
    <property type="entry name" value="Helicase_ATP-bd"/>
</dbReference>
<keyword evidence="12" id="KW-1185">Reference proteome</keyword>
<comment type="subcellular location">
    <subcellularLocation>
        <location evidence="5">Cytoplasm</location>
    </subcellularLocation>
</comment>
<evidence type="ECO:0000259" key="10">
    <source>
        <dbReference type="PROSITE" id="PS51195"/>
    </source>
</evidence>
<evidence type="ECO:0000259" key="8">
    <source>
        <dbReference type="PROSITE" id="PS51192"/>
    </source>
</evidence>
<comment type="similarity">
    <text evidence="5">Belongs to the DEAD box helicase family. CshB subfamily.</text>
</comment>
<dbReference type="SUPFAM" id="SSF52540">
    <property type="entry name" value="P-loop containing nucleoside triphosphate hydrolases"/>
    <property type="match status" value="1"/>
</dbReference>
<dbReference type="RefSeq" id="WP_125753454.1">
    <property type="nucleotide sequence ID" value="NZ_JBHTON010000037.1"/>
</dbReference>
<dbReference type="InterPro" id="IPR050547">
    <property type="entry name" value="DEAD_box_RNA_helicases"/>
</dbReference>
<dbReference type="PROSITE" id="PS51195">
    <property type="entry name" value="Q_MOTIF"/>
    <property type="match status" value="1"/>
</dbReference>
<keyword evidence="5" id="KW-0694">RNA-binding</keyword>
<dbReference type="EC" id="3.6.4.13" evidence="5"/>
<dbReference type="EMBL" id="JBHTON010000037">
    <property type="protein sequence ID" value="MFD1485778.1"/>
    <property type="molecule type" value="Genomic_DNA"/>
</dbReference>
<evidence type="ECO:0000313" key="11">
    <source>
        <dbReference type="EMBL" id="MFD1485778.1"/>
    </source>
</evidence>
<evidence type="ECO:0000259" key="9">
    <source>
        <dbReference type="PROSITE" id="PS51194"/>
    </source>
</evidence>
<dbReference type="Pfam" id="PF00271">
    <property type="entry name" value="Helicase_C"/>
    <property type="match status" value="1"/>
</dbReference>
<evidence type="ECO:0000256" key="3">
    <source>
        <dbReference type="ARBA" id="ARBA00022806"/>
    </source>
</evidence>
<protein>
    <recommendedName>
        <fullName evidence="5">DEAD-box ATP-dependent RNA helicase CshB</fullName>
        <ecNumber evidence="5">3.6.4.13</ecNumber>
    </recommendedName>
</protein>
<dbReference type="InterPro" id="IPR001650">
    <property type="entry name" value="Helicase_C-like"/>
</dbReference>
<feature type="compositionally biased region" description="Basic and acidic residues" evidence="7">
    <location>
        <begin position="421"/>
        <end position="438"/>
    </location>
</feature>
<dbReference type="PROSITE" id="PS51192">
    <property type="entry name" value="HELICASE_ATP_BIND_1"/>
    <property type="match status" value="1"/>
</dbReference>
<evidence type="ECO:0000256" key="1">
    <source>
        <dbReference type="ARBA" id="ARBA00022741"/>
    </source>
</evidence>
<feature type="short sequence motif" description="Q motif" evidence="6">
    <location>
        <begin position="2"/>
        <end position="30"/>
    </location>
</feature>